<feature type="chain" id="PRO_5046531501" evidence="2">
    <location>
        <begin position="29"/>
        <end position="214"/>
    </location>
</feature>
<evidence type="ECO:0000313" key="3">
    <source>
        <dbReference type="EMBL" id="CAG5076433.1"/>
    </source>
</evidence>
<evidence type="ECO:0000256" key="2">
    <source>
        <dbReference type="SAM" id="SignalP"/>
    </source>
</evidence>
<evidence type="ECO:0000313" key="4">
    <source>
        <dbReference type="Proteomes" id="UP000681526"/>
    </source>
</evidence>
<protein>
    <submittedName>
        <fullName evidence="3">Uncharacterized protein</fullName>
    </submittedName>
</protein>
<dbReference type="Proteomes" id="UP000681526">
    <property type="component" value="Unassembled WGS sequence"/>
</dbReference>
<dbReference type="EMBL" id="CAJRAY010000002">
    <property type="protein sequence ID" value="CAG5076433.1"/>
    <property type="molecule type" value="Genomic_DNA"/>
</dbReference>
<organism evidence="3 4">
    <name type="scientific">Thermobacillus xylanilyticus</name>
    <dbReference type="NCBI Taxonomy" id="76633"/>
    <lineage>
        <taxon>Bacteria</taxon>
        <taxon>Bacillati</taxon>
        <taxon>Bacillota</taxon>
        <taxon>Bacilli</taxon>
        <taxon>Bacillales</taxon>
        <taxon>Paenibacillaceae</taxon>
        <taxon>Thermobacillus</taxon>
    </lineage>
</organism>
<keyword evidence="2" id="KW-0732">Signal</keyword>
<gene>
    <name evidence="3" type="primary">txxe 373</name>
    <name evidence="3" type="ORF">TXXE_00545</name>
</gene>
<name>A0ABN7RLV5_THEXY</name>
<sequence>MRRKFSIHAALAAGLAAVLLFAAQTAAAHPDKGQAADKARVSGYAQAGILSAAADILKLDRDELRRELKEGKTLAEIAAKKGIGKDELIRRLSEAAAKRIDARVAEGRLTAARAREIKNGLQAHIEAAVDSRDILRPLHRHPGHLFMMHKIASVLGMSKDELKSRLAEGKSVAEIAKSRGISEDQLIEKLKDSLTDELRHFVRMKHPVRKPGNS</sequence>
<evidence type="ECO:0000256" key="1">
    <source>
        <dbReference type="SAM" id="Coils"/>
    </source>
</evidence>
<comment type="caution">
    <text evidence="3">The sequence shown here is derived from an EMBL/GenBank/DDBJ whole genome shotgun (WGS) entry which is preliminary data.</text>
</comment>
<reference evidence="3 4" key="1">
    <citation type="submission" date="2021-04" db="EMBL/GenBank/DDBJ databases">
        <authorList>
            <person name="Rakotoarivonina H."/>
        </authorList>
    </citation>
    <scope>NUCLEOTIDE SEQUENCE [LARGE SCALE GENOMIC DNA]</scope>
    <source>
        <strain evidence="3 4">XE</strain>
    </source>
</reference>
<feature type="signal peptide" evidence="2">
    <location>
        <begin position="1"/>
        <end position="28"/>
    </location>
</feature>
<keyword evidence="4" id="KW-1185">Reference proteome</keyword>
<proteinExistence type="predicted"/>
<accession>A0ABN7RLV5</accession>
<feature type="coiled-coil region" evidence="1">
    <location>
        <begin position="54"/>
        <end position="81"/>
    </location>
</feature>
<keyword evidence="1" id="KW-0175">Coiled coil</keyword>
<dbReference type="RefSeq" id="WP_213483042.1">
    <property type="nucleotide sequence ID" value="NZ_CAJRAY010000002.1"/>
</dbReference>